<dbReference type="EMBL" id="CP029480">
    <property type="protein sequence ID" value="AWV96921.1"/>
    <property type="molecule type" value="Genomic_DNA"/>
</dbReference>
<proteinExistence type="predicted"/>
<protein>
    <submittedName>
        <fullName evidence="1">Uncharacterized protein</fullName>
    </submittedName>
</protein>
<dbReference type="RefSeq" id="WP_111370023.1">
    <property type="nucleotide sequence ID" value="NZ_CP029480.1"/>
</dbReference>
<keyword evidence="2" id="KW-1185">Reference proteome</keyword>
<reference evidence="1 2" key="1">
    <citation type="submission" date="2018-05" db="EMBL/GenBank/DDBJ databases">
        <title>Complete genome sequence of Arcticibacterium luteifluviistationis SM1504T, a cytophagaceae bacterium isolated from Arctic surface seawater.</title>
        <authorList>
            <person name="Li Y."/>
            <person name="Qin Q.-L."/>
        </authorList>
    </citation>
    <scope>NUCLEOTIDE SEQUENCE [LARGE SCALE GENOMIC DNA]</scope>
    <source>
        <strain evidence="1 2">SM1504</strain>
    </source>
</reference>
<dbReference type="KEGG" id="als:DJ013_01500"/>
<dbReference type="AlphaFoldDB" id="A0A2Z4G6Z1"/>
<accession>A0A2Z4G6Z1</accession>
<gene>
    <name evidence="1" type="ORF">DJ013_01500</name>
</gene>
<name>A0A2Z4G6Z1_9BACT</name>
<evidence type="ECO:0000313" key="1">
    <source>
        <dbReference type="EMBL" id="AWV96921.1"/>
    </source>
</evidence>
<sequence>MVTKEQIFELVDDIQDESVLEQVYDMLNYIKVSKENNIWSTLTEEQIQLVNKSYEQSKKTSMLVGHKEVKERLSKWL</sequence>
<evidence type="ECO:0000313" key="2">
    <source>
        <dbReference type="Proteomes" id="UP000249873"/>
    </source>
</evidence>
<dbReference type="Proteomes" id="UP000249873">
    <property type="component" value="Chromosome"/>
</dbReference>
<organism evidence="1 2">
    <name type="scientific">Arcticibacterium luteifluviistationis</name>
    <dbReference type="NCBI Taxonomy" id="1784714"/>
    <lineage>
        <taxon>Bacteria</taxon>
        <taxon>Pseudomonadati</taxon>
        <taxon>Bacteroidota</taxon>
        <taxon>Cytophagia</taxon>
        <taxon>Cytophagales</taxon>
        <taxon>Leadbetterellaceae</taxon>
        <taxon>Arcticibacterium</taxon>
    </lineage>
</organism>